<dbReference type="InterPro" id="IPR033561">
    <property type="entry name" value="FBF1"/>
</dbReference>
<gene>
    <name evidence="5" type="primary">LOC100377811</name>
</gene>
<keyword evidence="4" id="KW-1185">Reference proteome</keyword>
<name>A0ABM0GJG3_SACKO</name>
<feature type="coiled-coil region" evidence="1">
    <location>
        <begin position="838"/>
        <end position="936"/>
    </location>
</feature>
<evidence type="ECO:0000256" key="1">
    <source>
        <dbReference type="SAM" id="Coils"/>
    </source>
</evidence>
<feature type="compositionally biased region" description="Basic and acidic residues" evidence="2">
    <location>
        <begin position="163"/>
        <end position="174"/>
    </location>
</feature>
<dbReference type="GeneID" id="100377811"/>
<evidence type="ECO:0000259" key="3">
    <source>
        <dbReference type="Pfam" id="PF21007"/>
    </source>
</evidence>
<dbReference type="PANTHER" id="PTHR33689">
    <property type="entry name" value="FAS-BINDING FACTOR 1"/>
    <property type="match status" value="1"/>
</dbReference>
<evidence type="ECO:0000313" key="5">
    <source>
        <dbReference type="RefSeq" id="XP_002731197.1"/>
    </source>
</evidence>
<feature type="region of interest" description="Disordered" evidence="2">
    <location>
        <begin position="1"/>
        <end position="605"/>
    </location>
</feature>
<keyword evidence="1" id="KW-0175">Coiled coil</keyword>
<feature type="compositionally biased region" description="Low complexity" evidence="2">
    <location>
        <begin position="555"/>
        <end position="567"/>
    </location>
</feature>
<feature type="domain" description="Fas-binding factor 1 C-terminal" evidence="3">
    <location>
        <begin position="672"/>
        <end position="1204"/>
    </location>
</feature>
<dbReference type="RefSeq" id="XP_002731197.1">
    <property type="nucleotide sequence ID" value="XM_002731151.2"/>
</dbReference>
<dbReference type="Pfam" id="PF21007">
    <property type="entry name" value="FBF1"/>
    <property type="match status" value="1"/>
</dbReference>
<evidence type="ECO:0000256" key="2">
    <source>
        <dbReference type="SAM" id="MobiDB-lite"/>
    </source>
</evidence>
<feature type="compositionally biased region" description="Basic and acidic residues" evidence="2">
    <location>
        <begin position="592"/>
        <end position="605"/>
    </location>
</feature>
<dbReference type="Proteomes" id="UP000694865">
    <property type="component" value="Unplaced"/>
</dbReference>
<dbReference type="PANTHER" id="PTHR33689:SF1">
    <property type="entry name" value="FAS-BINDING FACTOR 1"/>
    <property type="match status" value="1"/>
</dbReference>
<organism evidence="4 5">
    <name type="scientific">Saccoglossus kowalevskii</name>
    <name type="common">Acorn worm</name>
    <dbReference type="NCBI Taxonomy" id="10224"/>
    <lineage>
        <taxon>Eukaryota</taxon>
        <taxon>Metazoa</taxon>
        <taxon>Hemichordata</taxon>
        <taxon>Enteropneusta</taxon>
        <taxon>Harrimaniidae</taxon>
        <taxon>Saccoglossus</taxon>
    </lineage>
</organism>
<feature type="compositionally biased region" description="Low complexity" evidence="2">
    <location>
        <begin position="426"/>
        <end position="437"/>
    </location>
</feature>
<feature type="compositionally biased region" description="Polar residues" evidence="2">
    <location>
        <begin position="393"/>
        <end position="409"/>
    </location>
</feature>
<proteinExistence type="predicted"/>
<feature type="compositionally biased region" description="Basic and acidic residues" evidence="2">
    <location>
        <begin position="124"/>
        <end position="136"/>
    </location>
</feature>
<feature type="compositionally biased region" description="Basic and acidic residues" evidence="2">
    <location>
        <begin position="531"/>
        <end position="554"/>
    </location>
</feature>
<reference evidence="5" key="1">
    <citation type="submission" date="2025-08" db="UniProtKB">
        <authorList>
            <consortium name="RefSeq"/>
        </authorList>
    </citation>
    <scope>IDENTIFICATION</scope>
    <source>
        <tissue evidence="5">Testes</tissue>
    </source>
</reference>
<protein>
    <submittedName>
        <fullName evidence="5">Fas-binding factor 1 homolog</fullName>
    </submittedName>
</protein>
<feature type="compositionally biased region" description="Polar residues" evidence="2">
    <location>
        <begin position="145"/>
        <end position="162"/>
    </location>
</feature>
<feature type="compositionally biased region" description="Basic and acidic residues" evidence="2">
    <location>
        <begin position="289"/>
        <end position="321"/>
    </location>
</feature>
<sequence length="1220" mass="138369">MSKSATFPGLGGRRSGRARDQTSLDDVLGDLLGSDDDTPTTKKKFGFQSSPKPRRVDDDPDFYSNLAAELGESELSEVSDADMTDVNKVLHDMGDMDDDLLGSLKRKSKPSKAEPEKQPPPTRRGKDAVISKPDTKDIDDELSKLLNQSLKDNSQPKSSQSKPRYDLSKQRKSIDYTSLPVDEEDPLKGLISDDEDDEKSETKKAAESTPSDTTYELPVQTEKPKVTKVPKKRKDDIDLGDDINVLDALGFDDSPRPGKKVGKDDDEILKAKSKVNELFGSRPSSASKSLERPPTGERRQFVLDKKYTKPKPDAKEQKPEDYTFGGYMPSSVTTPPTSRAATPGSRGGTAGSRRSVRFADSDSDEGGSKNRLSASLPIDSHRQSDRLGISGSPPKSDSTSDWLGLSTGNKDPEPIKPKVNNTPMITSTPKSSGKTSSADYLGLGDDIDVDSLAQPQLTPPKRATTPDESGLDLFSTPDKRDTTSPFPWDSSQHRIRTPDYMETTDEATTVKSPRTAAMAEQLAQINQFEDDPPKRRPPVDGGKKEPKWRQELKQKQQQQQPRQQQRSPPRDIPPSSPQLPSSSFTAPTITDFSRKQEEIRQQQEKLKIMQQQQQVEKELFIQEQQRRQEEEHRRLQEQLINTKMQSSIPQMTMLDSSDMSLSIAMQNQIRKLELEKKYLEETLESCQKRFYEDLQTMEMTHRNRLKIVEEASERREQRLKQENDEIAMQSLAKLKILEQQKTDLISSHHNKIMEYEDQKLTEIGKLKALHRSTLEELVKDHQLEINRIKRTHESEIDTVRGTHTHTRALQTVIDQVSANAKDLGSLQHKVESQHYSNLDEREIEARQKDEQLKILQQRLSRQQEDNDRERAKLQELISRMESHMSEQAKQLEQERWRVKQEESKLNSLQISLDEERKMLTERMTSERIEIQKAKDNLLTEQKTIMGQLYEERKALAAERAQVSASQKILMEAKQREGTKTMQVEAEREGLMSSLAEQKAELVGKNMTLKQQEETLAKERRALQAYKEELEVEKIKLHDVAETLRKRSLEIAESVNEAAIVKEEGEKAFETSHKIQSEHDQRIASIQSQIKLLRSTEKQIAQDRLHLAKEQKALEEIRGSIMCTKCGGPVSVYTGTPSSVSPAPVAIQTTAPTMQAMQTTINKDDVLQELVVQAEMDRTLRMWRISAEKDKAFLEEETYFLESLKSPALTNSLPGSFVQRV</sequence>
<feature type="coiled-coil region" evidence="1">
    <location>
        <begin position="994"/>
        <end position="1046"/>
    </location>
</feature>
<evidence type="ECO:0000313" key="4">
    <source>
        <dbReference type="Proteomes" id="UP000694865"/>
    </source>
</evidence>
<dbReference type="InterPro" id="IPR049390">
    <property type="entry name" value="FBF1_C"/>
</dbReference>
<feature type="compositionally biased region" description="Acidic residues" evidence="2">
    <location>
        <begin position="71"/>
        <end position="83"/>
    </location>
</feature>
<accession>A0ABM0GJG3</accession>